<reference evidence="2" key="1">
    <citation type="submission" date="2021-09" db="EMBL/GenBank/DDBJ databases">
        <authorList>
            <consortium name="AG Swart"/>
            <person name="Singh M."/>
            <person name="Singh A."/>
            <person name="Seah K."/>
            <person name="Emmerich C."/>
        </authorList>
    </citation>
    <scope>NUCLEOTIDE SEQUENCE</scope>
    <source>
        <strain evidence="2">ATCC30299</strain>
    </source>
</reference>
<keyword evidence="3" id="KW-1185">Reference proteome</keyword>
<feature type="region of interest" description="Disordered" evidence="1">
    <location>
        <begin position="58"/>
        <end position="83"/>
    </location>
</feature>
<evidence type="ECO:0000256" key="1">
    <source>
        <dbReference type="SAM" id="MobiDB-lite"/>
    </source>
</evidence>
<accession>A0AAU9IJI8</accession>
<evidence type="ECO:0000313" key="2">
    <source>
        <dbReference type="EMBL" id="CAG9313663.1"/>
    </source>
</evidence>
<proteinExistence type="predicted"/>
<evidence type="ECO:0000313" key="3">
    <source>
        <dbReference type="Proteomes" id="UP001162131"/>
    </source>
</evidence>
<dbReference type="AlphaFoldDB" id="A0AAU9IJI8"/>
<comment type="caution">
    <text evidence="2">The sequence shown here is derived from an EMBL/GenBank/DDBJ whole genome shotgun (WGS) entry which is preliminary data.</text>
</comment>
<dbReference type="EMBL" id="CAJZBQ010000011">
    <property type="protein sequence ID" value="CAG9313663.1"/>
    <property type="molecule type" value="Genomic_DNA"/>
</dbReference>
<protein>
    <submittedName>
        <fullName evidence="2">Uncharacterized protein</fullName>
    </submittedName>
</protein>
<dbReference type="Proteomes" id="UP001162131">
    <property type="component" value="Unassembled WGS sequence"/>
</dbReference>
<organism evidence="2 3">
    <name type="scientific">Blepharisma stoltei</name>
    <dbReference type="NCBI Taxonomy" id="1481888"/>
    <lineage>
        <taxon>Eukaryota</taxon>
        <taxon>Sar</taxon>
        <taxon>Alveolata</taxon>
        <taxon>Ciliophora</taxon>
        <taxon>Postciliodesmatophora</taxon>
        <taxon>Heterotrichea</taxon>
        <taxon>Heterotrichida</taxon>
        <taxon>Blepharismidae</taxon>
        <taxon>Blepharisma</taxon>
    </lineage>
</organism>
<name>A0AAU9IJI8_9CILI</name>
<sequence>MITGVASHSAIATIPKRATTLLESKTSLMNKLTWDDSAGLISDKYHNVRIAEFSPAEAPASALESEEKSGKKHSQGSCACTLM</sequence>
<gene>
    <name evidence="2" type="ORF">BSTOLATCC_MIC9470</name>
</gene>